<keyword evidence="6 9" id="KW-0812">Transmembrane</keyword>
<evidence type="ECO:0000313" key="13">
    <source>
        <dbReference type="Proteomes" id="UP000254051"/>
    </source>
</evidence>
<dbReference type="CDD" id="cd06261">
    <property type="entry name" value="TM_PBP2"/>
    <property type="match status" value="1"/>
</dbReference>
<evidence type="ECO:0000256" key="1">
    <source>
        <dbReference type="ARBA" id="ARBA00004651"/>
    </source>
</evidence>
<dbReference type="NCBIfam" id="TIGR02141">
    <property type="entry name" value="modB_ABC"/>
    <property type="match status" value="1"/>
</dbReference>
<dbReference type="Gene3D" id="1.10.3720.10">
    <property type="entry name" value="MetI-like"/>
    <property type="match status" value="1"/>
</dbReference>
<evidence type="ECO:0000256" key="7">
    <source>
        <dbReference type="ARBA" id="ARBA00022989"/>
    </source>
</evidence>
<keyword evidence="3 9" id="KW-0813">Transport</keyword>
<proteinExistence type="inferred from homology"/>
<feature type="transmembrane region" description="Helical" evidence="9">
    <location>
        <begin position="193"/>
        <end position="214"/>
    </location>
</feature>
<dbReference type="AlphaFoldDB" id="A0A315ZR47"/>
<dbReference type="PANTHER" id="PTHR30183">
    <property type="entry name" value="MOLYBDENUM TRANSPORT SYSTEM PERMEASE PROTEIN MODB"/>
    <property type="match status" value="1"/>
</dbReference>
<feature type="transmembrane region" description="Helical" evidence="9">
    <location>
        <begin position="132"/>
        <end position="154"/>
    </location>
</feature>
<dbReference type="EMBL" id="UHJJ01000016">
    <property type="protein sequence ID" value="SUQ15756.1"/>
    <property type="molecule type" value="Genomic_DNA"/>
</dbReference>
<dbReference type="Pfam" id="PF00528">
    <property type="entry name" value="BPD_transp_1"/>
    <property type="match status" value="1"/>
</dbReference>
<comment type="function">
    <text evidence="10">Part of the binding-protein-dependent transport system for molybdenum; probably responsible for the translocation of the substrate across the membrane.</text>
</comment>
<keyword evidence="8 9" id="KW-0472">Membrane</keyword>
<name>A0A315ZR47_9FIRM</name>
<protein>
    <recommendedName>
        <fullName evidence="10">Molybdenum transport system permease</fullName>
    </recommendedName>
</protein>
<comment type="similarity">
    <text evidence="2 10">Belongs to the binding-protein-dependent transport system permease family. CysTW subfamily.</text>
</comment>
<feature type="domain" description="ABC transmembrane type-1" evidence="11">
    <location>
        <begin position="6"/>
        <end position="215"/>
    </location>
</feature>
<dbReference type="InterPro" id="IPR000515">
    <property type="entry name" value="MetI-like"/>
</dbReference>
<feature type="transmembrane region" description="Helical" evidence="9">
    <location>
        <begin position="86"/>
        <end position="104"/>
    </location>
</feature>
<evidence type="ECO:0000313" key="12">
    <source>
        <dbReference type="EMBL" id="SUQ15756.1"/>
    </source>
</evidence>
<evidence type="ECO:0000256" key="5">
    <source>
        <dbReference type="ARBA" id="ARBA00022505"/>
    </source>
</evidence>
<dbReference type="PROSITE" id="PS50928">
    <property type="entry name" value="ABC_TM1"/>
    <property type="match status" value="1"/>
</dbReference>
<accession>A0A315ZR47</accession>
<evidence type="ECO:0000256" key="3">
    <source>
        <dbReference type="ARBA" id="ARBA00022448"/>
    </source>
</evidence>
<keyword evidence="7 9" id="KW-1133">Transmembrane helix</keyword>
<dbReference type="PANTHER" id="PTHR30183:SF3">
    <property type="entry name" value="MOLYBDENUM TRANSPORT SYSTEM PERMEASE PROTEIN MODB"/>
    <property type="match status" value="1"/>
</dbReference>
<evidence type="ECO:0000259" key="11">
    <source>
        <dbReference type="PROSITE" id="PS50928"/>
    </source>
</evidence>
<evidence type="ECO:0000256" key="4">
    <source>
        <dbReference type="ARBA" id="ARBA00022475"/>
    </source>
</evidence>
<evidence type="ECO:0000256" key="10">
    <source>
        <dbReference type="RuleBase" id="RU365097"/>
    </source>
</evidence>
<feature type="transmembrane region" description="Helical" evidence="9">
    <location>
        <begin position="12"/>
        <end position="32"/>
    </location>
</feature>
<sequence>MDLSPVLISMKTAAAAIIITFFVGIAVAYWVVNMKHEKLKMIFDGILTLPLVLPPTVAGFFLLYIFGVKRPAGKLLLEFLGVKIAFSWGATVLAAVVISFPLMYRSARGAFELVDSNLLYAGRTLGMSEWSIFWRILFPNAMSGILSGGILAFARGLGEFGATAMIAGNIAGKTRTLPLAVYSNVAAGDMQGAYQYVLILVVISFFVVTGMNYVTYVFQKYNLTEEVPRIKRKRKQR</sequence>
<dbReference type="GO" id="GO:0015098">
    <property type="term" value="F:molybdate ion transmembrane transporter activity"/>
    <property type="evidence" value="ECO:0007669"/>
    <property type="project" value="UniProtKB-UniRule"/>
</dbReference>
<reference evidence="13" key="1">
    <citation type="submission" date="2017-07" db="EMBL/GenBank/DDBJ databases">
        <authorList>
            <person name="Varghese N."/>
            <person name="Submissions S."/>
        </authorList>
    </citation>
    <scope>NUCLEOTIDE SEQUENCE [LARGE SCALE GENOMIC DNA]</scope>
    <source>
        <strain evidence="13">NLAE-zl-C134</strain>
    </source>
</reference>
<keyword evidence="5 10" id="KW-0500">Molybdenum</keyword>
<evidence type="ECO:0000256" key="8">
    <source>
        <dbReference type="ARBA" id="ARBA00023136"/>
    </source>
</evidence>
<dbReference type="GO" id="GO:0005886">
    <property type="term" value="C:plasma membrane"/>
    <property type="evidence" value="ECO:0007669"/>
    <property type="project" value="UniProtKB-SubCell"/>
</dbReference>
<evidence type="ECO:0000256" key="6">
    <source>
        <dbReference type="ARBA" id="ARBA00022692"/>
    </source>
</evidence>
<dbReference type="InterPro" id="IPR035906">
    <property type="entry name" value="MetI-like_sf"/>
</dbReference>
<dbReference type="SUPFAM" id="SSF161098">
    <property type="entry name" value="MetI-like"/>
    <property type="match status" value="1"/>
</dbReference>
<dbReference type="OrthoDB" id="9795403at2"/>
<gene>
    <name evidence="12" type="ORF">SAMN05216529_11617</name>
</gene>
<evidence type="ECO:0000256" key="2">
    <source>
        <dbReference type="ARBA" id="ARBA00007069"/>
    </source>
</evidence>
<comment type="subcellular location">
    <subcellularLocation>
        <location evidence="1 9">Cell membrane</location>
        <topology evidence="1 9">Multi-pass membrane protein</topology>
    </subcellularLocation>
</comment>
<keyword evidence="13" id="KW-1185">Reference proteome</keyword>
<evidence type="ECO:0000256" key="9">
    <source>
        <dbReference type="RuleBase" id="RU363032"/>
    </source>
</evidence>
<feature type="transmembrane region" description="Helical" evidence="9">
    <location>
        <begin position="44"/>
        <end position="66"/>
    </location>
</feature>
<dbReference type="InterPro" id="IPR011867">
    <property type="entry name" value="ModB_ABC"/>
</dbReference>
<dbReference type="RefSeq" id="WP_109713876.1">
    <property type="nucleotide sequence ID" value="NZ_QGDS01000016.1"/>
</dbReference>
<keyword evidence="4 10" id="KW-1003">Cell membrane</keyword>
<organism evidence="12 13">
    <name type="scientific">Faecalicatena contorta</name>
    <dbReference type="NCBI Taxonomy" id="39482"/>
    <lineage>
        <taxon>Bacteria</taxon>
        <taxon>Bacillati</taxon>
        <taxon>Bacillota</taxon>
        <taxon>Clostridia</taxon>
        <taxon>Lachnospirales</taxon>
        <taxon>Lachnospiraceae</taxon>
        <taxon>Faecalicatena</taxon>
    </lineage>
</organism>
<dbReference type="Proteomes" id="UP000254051">
    <property type="component" value="Unassembled WGS sequence"/>
</dbReference>